<dbReference type="SUPFAM" id="SSF81665">
    <property type="entry name" value="Calcium ATPase, transmembrane domain M"/>
    <property type="match status" value="1"/>
</dbReference>
<evidence type="ECO:0000256" key="3">
    <source>
        <dbReference type="ARBA" id="ARBA00022475"/>
    </source>
</evidence>
<dbReference type="InterPro" id="IPR023214">
    <property type="entry name" value="HAD_sf"/>
</dbReference>
<dbReference type="PRINTS" id="PR00120">
    <property type="entry name" value="HATPASE"/>
</dbReference>
<dbReference type="Gene3D" id="3.40.50.1000">
    <property type="entry name" value="HAD superfamily/HAD-like"/>
    <property type="match status" value="1"/>
</dbReference>
<dbReference type="PANTHER" id="PTHR43294">
    <property type="entry name" value="SODIUM/POTASSIUM-TRANSPORTING ATPASE SUBUNIT ALPHA"/>
    <property type="match status" value="1"/>
</dbReference>
<reference evidence="13" key="1">
    <citation type="submission" date="2019-08" db="EMBL/GenBank/DDBJ databases">
        <title>Limnoglobus roseus gen. nov., sp. nov., a novel freshwater planctomycete with a giant genome from the family Gemmataceae.</title>
        <authorList>
            <person name="Kulichevskaya I.S."/>
            <person name="Naumoff D.G."/>
            <person name="Miroshnikov K."/>
            <person name="Ivanova A."/>
            <person name="Philippov D.A."/>
            <person name="Hakobyan A."/>
            <person name="Rijpstra I.C."/>
            <person name="Sinninghe Damste J.S."/>
            <person name="Liesack W."/>
            <person name="Dedysh S.N."/>
        </authorList>
    </citation>
    <scope>NUCLEOTIDE SEQUENCE [LARGE SCALE GENOMIC DNA]</scope>
    <source>
        <strain evidence="13">PX52</strain>
    </source>
</reference>
<dbReference type="FunFam" id="3.40.50.1000:FF:000083">
    <property type="entry name" value="Sodium/potassium-transporting ATPase subunit alpha"/>
    <property type="match status" value="1"/>
</dbReference>
<dbReference type="InterPro" id="IPR018303">
    <property type="entry name" value="ATPase_P-typ_P_site"/>
</dbReference>
<keyword evidence="8 10" id="KW-1133">Transmembrane helix</keyword>
<evidence type="ECO:0000256" key="8">
    <source>
        <dbReference type="ARBA" id="ARBA00022989"/>
    </source>
</evidence>
<accession>A0A5C1AGD4</accession>
<dbReference type="InterPro" id="IPR059000">
    <property type="entry name" value="ATPase_P-type_domA"/>
</dbReference>
<dbReference type="GO" id="GO:0005524">
    <property type="term" value="F:ATP binding"/>
    <property type="evidence" value="ECO:0007669"/>
    <property type="project" value="UniProtKB-KW"/>
</dbReference>
<dbReference type="InterPro" id="IPR008250">
    <property type="entry name" value="ATPase_P-typ_transduc_dom_A_sf"/>
</dbReference>
<dbReference type="PROSITE" id="PS00154">
    <property type="entry name" value="ATPASE_E1_E2"/>
    <property type="match status" value="1"/>
</dbReference>
<dbReference type="GO" id="GO:1902600">
    <property type="term" value="P:proton transmembrane transport"/>
    <property type="evidence" value="ECO:0007669"/>
    <property type="project" value="TreeGrafter"/>
</dbReference>
<dbReference type="SFLD" id="SFLDF00027">
    <property type="entry name" value="p-type_atpase"/>
    <property type="match status" value="1"/>
</dbReference>
<dbReference type="Pfam" id="PF00122">
    <property type="entry name" value="E1-E2_ATPase"/>
    <property type="match status" value="1"/>
</dbReference>
<dbReference type="Gene3D" id="3.40.1110.10">
    <property type="entry name" value="Calcium-transporting ATPase, cytoplasmic domain N"/>
    <property type="match status" value="1"/>
</dbReference>
<keyword evidence="4 10" id="KW-0812">Transmembrane</keyword>
<dbReference type="OrthoDB" id="211392at2"/>
<evidence type="ECO:0000256" key="1">
    <source>
        <dbReference type="ARBA" id="ARBA00004651"/>
    </source>
</evidence>
<sequence>MTNGPHAELASDHLATAGEQERHWHTLPVEEVAGTLKTNLSSGLSNAEAVRRRARHGANTLTHSKGRSALSILASQFNSLIVGLLAVATGVAFALGDNIEAVAVLVVLVLNAVVGFLTEWSAEQSLTALQRQAVPTARVTRGGMDREIPAAELVPGDIVLLAAGSRVPADGRVVECVRLQVAEAALTGESLPVGKSVEPVLDDVAPLGDRLDMAYLGTAVTDGRGRLLVTATGMRTEVGRIGALIDEAGGRDTPLERKLAQLGHALIGVVLVLCAVIVLAGWLRGNDFVSMLKIGISLAIAAVPEGLPAVATMTLALGMQRMARMGALVRRLPAVETLGSTTVICTDKTGTLTRDEMTVCALQLGDRRIDVSGAGFALAGEFRENGRALDVHADQHLALALRVGVLCSDATLDRAGGSAAVLGDPTEGALLVAAVKARMGKDDLERESPRVGEVPFSSESKRMVTVHCSPGGPAVAYVKGGPSVVAEASTGLFTCEGVRPMTPEGRERVLAANEKLAGQAFRVLALAFKDLPAGYRDEDLTGGLVFVGLVGMIDPLREEAKAAIERCRRAGIRTVMITGDQEATAAEIGRQLGLDRDPQGRPLRTAHGRELAGLDDEGWRTAAAGVGVFARVSPEHKLRIVKALQAGGEVVAMTGDGVNDAPALKQADIGIAMGVKGTDVAKEAAAMVITDDNFATIVGAVEQGRVIYSNILRFVHYLFSCNLAEILVVFASLMVGWPLPLGALQILWLNMVTDVFPAMALALEPSNPDAMKRPPRNPREPLMTASFIGLIGWQGMLLTGVTLLAYFVGMRWYGAEGSGHRHASTLAFMTLALVQVFHAFNARSQRHSAFTARLFTNGWLWAAVAGCLLLQVAAVYTPFLQSVLHTVPLTAADWGLVMTCSLAPVGVVELVKFGRLASPPAAVTGRDPIIP</sequence>
<dbReference type="InterPro" id="IPR023299">
    <property type="entry name" value="ATPase_P-typ_cyto_dom_N"/>
</dbReference>
<evidence type="ECO:0000256" key="6">
    <source>
        <dbReference type="ARBA" id="ARBA00022840"/>
    </source>
</evidence>
<dbReference type="Pfam" id="PF00689">
    <property type="entry name" value="Cation_ATPase_C"/>
    <property type="match status" value="1"/>
</dbReference>
<dbReference type="InterPro" id="IPR006068">
    <property type="entry name" value="ATPase_P-typ_cation-transptr_C"/>
</dbReference>
<dbReference type="GO" id="GO:0005886">
    <property type="term" value="C:plasma membrane"/>
    <property type="evidence" value="ECO:0007669"/>
    <property type="project" value="UniProtKB-SubCell"/>
</dbReference>
<dbReference type="Gene3D" id="1.20.1110.10">
    <property type="entry name" value="Calcium-transporting ATPase, transmembrane domain"/>
    <property type="match status" value="1"/>
</dbReference>
<feature type="transmembrane region" description="Helical" evidence="10">
    <location>
        <begin position="743"/>
        <end position="763"/>
    </location>
</feature>
<dbReference type="GO" id="GO:0006883">
    <property type="term" value="P:intracellular sodium ion homeostasis"/>
    <property type="evidence" value="ECO:0007669"/>
    <property type="project" value="TreeGrafter"/>
</dbReference>
<keyword evidence="3" id="KW-1003">Cell membrane</keyword>
<proteinExistence type="inferred from homology"/>
<dbReference type="SFLD" id="SFLDG00002">
    <property type="entry name" value="C1.7:_P-type_atpase_like"/>
    <property type="match status" value="1"/>
</dbReference>
<name>A0A5C1AGD4_9BACT</name>
<dbReference type="SFLD" id="SFLDS00003">
    <property type="entry name" value="Haloacid_Dehalogenase"/>
    <property type="match status" value="1"/>
</dbReference>
<dbReference type="InterPro" id="IPR050510">
    <property type="entry name" value="Cation_transp_ATPase_P-type"/>
</dbReference>
<dbReference type="InterPro" id="IPR001757">
    <property type="entry name" value="P_typ_ATPase"/>
</dbReference>
<dbReference type="GO" id="GO:0016887">
    <property type="term" value="F:ATP hydrolysis activity"/>
    <property type="evidence" value="ECO:0007669"/>
    <property type="project" value="InterPro"/>
</dbReference>
<dbReference type="Proteomes" id="UP000324974">
    <property type="component" value="Chromosome"/>
</dbReference>
<dbReference type="RefSeq" id="WP_149111484.1">
    <property type="nucleotide sequence ID" value="NZ_CP042425.1"/>
</dbReference>
<dbReference type="GO" id="GO:0005391">
    <property type="term" value="F:P-type sodium:potassium-exchanging transporter activity"/>
    <property type="evidence" value="ECO:0007669"/>
    <property type="project" value="TreeGrafter"/>
</dbReference>
<dbReference type="NCBIfam" id="TIGR01494">
    <property type="entry name" value="ATPase_P-type"/>
    <property type="match status" value="2"/>
</dbReference>
<keyword evidence="6" id="KW-0067">ATP-binding</keyword>
<keyword evidence="13" id="KW-1185">Reference proteome</keyword>
<dbReference type="InterPro" id="IPR004014">
    <property type="entry name" value="ATPase_P-typ_cation-transptr_N"/>
</dbReference>
<feature type="transmembrane region" description="Helical" evidence="10">
    <location>
        <begin position="101"/>
        <end position="122"/>
    </location>
</feature>
<feature type="transmembrane region" description="Helical" evidence="10">
    <location>
        <begin position="823"/>
        <end position="842"/>
    </location>
</feature>
<evidence type="ECO:0000256" key="5">
    <source>
        <dbReference type="ARBA" id="ARBA00022741"/>
    </source>
</evidence>
<dbReference type="Gene3D" id="2.70.150.10">
    <property type="entry name" value="Calcium-transporting ATPase, cytoplasmic transduction domain A"/>
    <property type="match status" value="1"/>
</dbReference>
<evidence type="ECO:0000256" key="9">
    <source>
        <dbReference type="ARBA" id="ARBA00023136"/>
    </source>
</evidence>
<dbReference type="InterPro" id="IPR023298">
    <property type="entry name" value="ATPase_P-typ_TM_dom_sf"/>
</dbReference>
<evidence type="ECO:0000256" key="7">
    <source>
        <dbReference type="ARBA" id="ARBA00022967"/>
    </source>
</evidence>
<evidence type="ECO:0000256" key="4">
    <source>
        <dbReference type="ARBA" id="ARBA00022692"/>
    </source>
</evidence>
<keyword evidence="9 10" id="KW-0472">Membrane</keyword>
<evidence type="ECO:0000256" key="2">
    <source>
        <dbReference type="ARBA" id="ARBA00005675"/>
    </source>
</evidence>
<dbReference type="Pfam" id="PF00690">
    <property type="entry name" value="Cation_ATPase_N"/>
    <property type="match status" value="1"/>
</dbReference>
<feature type="transmembrane region" description="Helical" evidence="10">
    <location>
        <begin position="784"/>
        <end position="808"/>
    </location>
</feature>
<evidence type="ECO:0000259" key="11">
    <source>
        <dbReference type="SMART" id="SM00831"/>
    </source>
</evidence>
<dbReference type="Pfam" id="PF08282">
    <property type="entry name" value="Hydrolase_3"/>
    <property type="match status" value="1"/>
</dbReference>
<dbReference type="PRINTS" id="PR00119">
    <property type="entry name" value="CATATPASE"/>
</dbReference>
<keyword evidence="5" id="KW-0547">Nucleotide-binding</keyword>
<dbReference type="GO" id="GO:0030007">
    <property type="term" value="P:intracellular potassium ion homeostasis"/>
    <property type="evidence" value="ECO:0007669"/>
    <property type="project" value="TreeGrafter"/>
</dbReference>
<dbReference type="SUPFAM" id="SSF81653">
    <property type="entry name" value="Calcium ATPase, transduction domain A"/>
    <property type="match status" value="1"/>
</dbReference>
<evidence type="ECO:0000256" key="10">
    <source>
        <dbReference type="SAM" id="Phobius"/>
    </source>
</evidence>
<feature type="transmembrane region" description="Helical" evidence="10">
    <location>
        <begin position="714"/>
        <end position="737"/>
    </location>
</feature>
<dbReference type="AlphaFoldDB" id="A0A5C1AGD4"/>
<comment type="similarity">
    <text evidence="2">Belongs to the cation transport ATPase (P-type) (TC 3.A.3) family. Type IIA subfamily.</text>
</comment>
<dbReference type="SMART" id="SM00831">
    <property type="entry name" value="Cation_ATPase_N"/>
    <property type="match status" value="1"/>
</dbReference>
<feature type="domain" description="Cation-transporting P-type ATPase N-terminal" evidence="11">
    <location>
        <begin position="23"/>
        <end position="97"/>
    </location>
</feature>
<keyword evidence="7" id="KW-1278">Translocase</keyword>
<feature type="transmembrane region" description="Helical" evidence="10">
    <location>
        <begin position="77"/>
        <end position="95"/>
    </location>
</feature>
<dbReference type="EMBL" id="CP042425">
    <property type="protein sequence ID" value="QEL16802.1"/>
    <property type="molecule type" value="Genomic_DNA"/>
</dbReference>
<protein>
    <submittedName>
        <fullName evidence="12">Calcium-translocating P-type ATPase, PMCA-type</fullName>
    </submittedName>
</protein>
<dbReference type="GO" id="GO:1990573">
    <property type="term" value="P:potassium ion import across plasma membrane"/>
    <property type="evidence" value="ECO:0007669"/>
    <property type="project" value="TreeGrafter"/>
</dbReference>
<dbReference type="SUPFAM" id="SSF56784">
    <property type="entry name" value="HAD-like"/>
    <property type="match status" value="1"/>
</dbReference>
<dbReference type="SUPFAM" id="SSF81660">
    <property type="entry name" value="Metal cation-transporting ATPase, ATP-binding domain N"/>
    <property type="match status" value="1"/>
</dbReference>
<dbReference type="KEGG" id="lrs:PX52LOC_03775"/>
<comment type="subcellular location">
    <subcellularLocation>
        <location evidence="1">Cell membrane</location>
        <topology evidence="1">Multi-pass membrane protein</topology>
    </subcellularLocation>
</comment>
<feature type="transmembrane region" description="Helical" evidence="10">
    <location>
        <begin position="294"/>
        <end position="317"/>
    </location>
</feature>
<dbReference type="Pfam" id="PF13246">
    <property type="entry name" value="Cation_ATPase"/>
    <property type="match status" value="1"/>
</dbReference>
<evidence type="ECO:0000313" key="12">
    <source>
        <dbReference type="EMBL" id="QEL16802.1"/>
    </source>
</evidence>
<dbReference type="PANTHER" id="PTHR43294:SF21">
    <property type="entry name" value="CATION TRANSPORTING ATPASE"/>
    <property type="match status" value="1"/>
</dbReference>
<organism evidence="12 13">
    <name type="scientific">Limnoglobus roseus</name>
    <dbReference type="NCBI Taxonomy" id="2598579"/>
    <lineage>
        <taxon>Bacteria</taxon>
        <taxon>Pseudomonadati</taxon>
        <taxon>Planctomycetota</taxon>
        <taxon>Planctomycetia</taxon>
        <taxon>Gemmatales</taxon>
        <taxon>Gemmataceae</taxon>
        <taxon>Limnoglobus</taxon>
    </lineage>
</organism>
<evidence type="ECO:0000313" key="13">
    <source>
        <dbReference type="Proteomes" id="UP000324974"/>
    </source>
</evidence>
<feature type="transmembrane region" description="Helical" evidence="10">
    <location>
        <begin position="891"/>
        <end position="911"/>
    </location>
</feature>
<dbReference type="InterPro" id="IPR044492">
    <property type="entry name" value="P_typ_ATPase_HD_dom"/>
</dbReference>
<feature type="transmembrane region" description="Helical" evidence="10">
    <location>
        <begin position="262"/>
        <end position="282"/>
    </location>
</feature>
<gene>
    <name evidence="12" type="ORF">PX52LOC_03775</name>
</gene>
<dbReference type="GO" id="GO:0036376">
    <property type="term" value="P:sodium ion export across plasma membrane"/>
    <property type="evidence" value="ECO:0007669"/>
    <property type="project" value="TreeGrafter"/>
</dbReference>
<dbReference type="InterPro" id="IPR036412">
    <property type="entry name" value="HAD-like_sf"/>
</dbReference>
<feature type="transmembrane region" description="Helical" evidence="10">
    <location>
        <begin position="854"/>
        <end position="879"/>
    </location>
</feature>